<dbReference type="STRING" id="1125712.HMPREF1316_1772"/>
<evidence type="ECO:0000313" key="3">
    <source>
        <dbReference type="EMBL" id="ERL07878.1"/>
    </source>
</evidence>
<dbReference type="OrthoDB" id="3181975at2"/>
<proteinExistence type="predicted"/>
<dbReference type="PATRIC" id="fig|1125712.3.peg.1487"/>
<dbReference type="AlphaFoldDB" id="U2TP23"/>
<feature type="compositionally biased region" description="Acidic residues" evidence="1">
    <location>
        <begin position="35"/>
        <end position="47"/>
    </location>
</feature>
<feature type="compositionally biased region" description="Polar residues" evidence="1">
    <location>
        <begin position="110"/>
        <end position="129"/>
    </location>
</feature>
<feature type="compositionally biased region" description="Basic residues" evidence="1">
    <location>
        <begin position="99"/>
        <end position="109"/>
    </location>
</feature>
<dbReference type="eggNOG" id="ENOG5033TAF">
    <property type="taxonomic scope" value="Bacteria"/>
</dbReference>
<feature type="compositionally biased region" description="Basic and acidic residues" evidence="1">
    <location>
        <begin position="85"/>
        <end position="98"/>
    </location>
</feature>
<sequence length="413" mass="44139">MSRKHNKRGNKNKGKKEKRNARASKVATDGALPDIQDDEDTLEDEESTTSSEKPKRGRTSKRHKESTDDHEDNAPKRSKRSKKSGKSEGDSQDEGSKDKGRKNAPRSKGKGSSQTSHRGSAGTRSSRSPRTIGRRQGLTTTSWVWIAIACALVGMLFGRFVLTRITGGVIDGSLSGKTTVTADQLNTVMGTYTYKGQTYNITAQDVLDTTSSQNQANADGTYNLPSADGVLAVARTQILTKAADDQGITVSDDELSQFAQQHAGTSDFDQIASNFGISADKVKQEVTDTAKIDKLRDSVVTTTVPDAPTAPTEPSDGNKDATSKEYADYIINLAGSEWDANAGTWAATDGSYASALANYTVTPDSASYNAALAAYVVASQKYQAAAQQASQGWTNYVNSQLAQANLQLGTLVI</sequence>
<evidence type="ECO:0000256" key="1">
    <source>
        <dbReference type="SAM" id="MobiDB-lite"/>
    </source>
</evidence>
<evidence type="ECO:0000256" key="2">
    <source>
        <dbReference type="SAM" id="Phobius"/>
    </source>
</evidence>
<evidence type="ECO:0000313" key="4">
    <source>
        <dbReference type="Proteomes" id="UP000016638"/>
    </source>
</evidence>
<keyword evidence="2" id="KW-0472">Membrane</keyword>
<feature type="transmembrane region" description="Helical" evidence="2">
    <location>
        <begin position="143"/>
        <end position="162"/>
    </location>
</feature>
<dbReference type="InterPro" id="IPR027304">
    <property type="entry name" value="Trigger_fact/SurA_dom_sf"/>
</dbReference>
<reference evidence="3 4" key="1">
    <citation type="submission" date="2013-08" db="EMBL/GenBank/DDBJ databases">
        <authorList>
            <person name="Durkin A.S."/>
            <person name="Haft D.R."/>
            <person name="McCorrison J."/>
            <person name="Torralba M."/>
            <person name="Gillis M."/>
            <person name="Haft D.H."/>
            <person name="Methe B."/>
            <person name="Sutton G."/>
            <person name="Nelson K.E."/>
        </authorList>
    </citation>
    <scope>NUCLEOTIDE SEQUENCE [LARGE SCALE GENOMIC DNA]</scope>
    <source>
        <strain evidence="3 4">F0195</strain>
    </source>
</reference>
<dbReference type="SUPFAM" id="SSF109998">
    <property type="entry name" value="Triger factor/SurA peptide-binding domain-like"/>
    <property type="match status" value="1"/>
</dbReference>
<dbReference type="Proteomes" id="UP000016638">
    <property type="component" value="Unassembled WGS sequence"/>
</dbReference>
<accession>U2TP23</accession>
<keyword evidence="4" id="KW-1185">Reference proteome</keyword>
<keyword evidence="2" id="KW-0812">Transmembrane</keyword>
<comment type="caution">
    <text evidence="3">The sequence shown here is derived from an EMBL/GenBank/DDBJ whole genome shotgun (WGS) entry which is preliminary data.</text>
</comment>
<feature type="compositionally biased region" description="Low complexity" evidence="1">
    <location>
        <begin position="302"/>
        <end position="312"/>
    </location>
</feature>
<dbReference type="RefSeq" id="WP_021726388.1">
    <property type="nucleotide sequence ID" value="NZ_AWEZ01000050.1"/>
</dbReference>
<keyword evidence="2" id="KW-1133">Transmembrane helix</keyword>
<name>U2TP23_9ACTN</name>
<dbReference type="EMBL" id="AWEZ01000050">
    <property type="protein sequence ID" value="ERL07878.1"/>
    <property type="molecule type" value="Genomic_DNA"/>
</dbReference>
<feature type="compositionally biased region" description="Basic residues" evidence="1">
    <location>
        <begin position="1"/>
        <end position="22"/>
    </location>
</feature>
<feature type="compositionally biased region" description="Basic residues" evidence="1">
    <location>
        <begin position="55"/>
        <end position="64"/>
    </location>
</feature>
<feature type="region of interest" description="Disordered" evidence="1">
    <location>
        <begin position="1"/>
        <end position="134"/>
    </location>
</feature>
<feature type="region of interest" description="Disordered" evidence="1">
    <location>
        <begin position="302"/>
        <end position="321"/>
    </location>
</feature>
<gene>
    <name evidence="3" type="ORF">HMPREF1316_1772</name>
</gene>
<organism evidence="3 4">
    <name type="scientific">Olsenella profusa F0195</name>
    <dbReference type="NCBI Taxonomy" id="1125712"/>
    <lineage>
        <taxon>Bacteria</taxon>
        <taxon>Bacillati</taxon>
        <taxon>Actinomycetota</taxon>
        <taxon>Coriobacteriia</taxon>
        <taxon>Coriobacteriales</taxon>
        <taxon>Atopobiaceae</taxon>
        <taxon>Olsenella</taxon>
    </lineage>
</organism>
<protein>
    <submittedName>
        <fullName evidence="3">Uncharacterized protein</fullName>
    </submittedName>
</protein>